<keyword evidence="4" id="KW-1185">Reference proteome</keyword>
<dbReference type="InterPro" id="IPR043756">
    <property type="entry name" value="DUF5702"/>
</dbReference>
<feature type="coiled-coil region" evidence="1">
    <location>
        <begin position="433"/>
        <end position="468"/>
    </location>
</feature>
<evidence type="ECO:0000313" key="4">
    <source>
        <dbReference type="Proteomes" id="UP001597497"/>
    </source>
</evidence>
<proteinExistence type="predicted"/>
<evidence type="ECO:0000313" key="3">
    <source>
        <dbReference type="EMBL" id="MFD2673054.1"/>
    </source>
</evidence>
<protein>
    <submittedName>
        <fullName evidence="3">DUF5702 domain-containing protein</fullName>
    </submittedName>
</protein>
<evidence type="ECO:0000256" key="2">
    <source>
        <dbReference type="SAM" id="Phobius"/>
    </source>
</evidence>
<dbReference type="EMBL" id="JBHUMM010000043">
    <property type="protein sequence ID" value="MFD2673054.1"/>
    <property type="molecule type" value="Genomic_DNA"/>
</dbReference>
<evidence type="ECO:0000256" key="1">
    <source>
        <dbReference type="SAM" id="Coils"/>
    </source>
</evidence>
<feature type="coiled-coil region" evidence="1">
    <location>
        <begin position="224"/>
        <end position="351"/>
    </location>
</feature>
<dbReference type="RefSeq" id="WP_379930610.1">
    <property type="nucleotide sequence ID" value="NZ_JBHUMM010000043.1"/>
</dbReference>
<feature type="coiled-coil region" evidence="1">
    <location>
        <begin position="153"/>
        <end position="183"/>
    </location>
</feature>
<sequence length="752" mass="85920">MNKLWHSERGAVSIFFMIILAAVFLFQAIFVDFARIKAAEYETERAVKAAVRSLHAGYDLDLATYGLYAIANKDEMENVVQQVTQDNLPPDQNWFSSPELGEIEVSSEHALANHGVFEQQILEEMKYAAPIEYMTDVWEKWKAGGLDLKLSEASRMSDKLKDLESIIEEREDALDEAMDMTIELVRKEGNYHRFSMSMQRMLSEMDGLAGELGIHSMHTLTTEISQISQSMSELSAQKSALQAQAASQALEAAHDNNANADTVMDIQASIEEIENSIEELSEKLSDLNSMKQAAENLAQLVLEMKMELEASARRLDGIIGRSLIEQIEHALQEAQSAEKRLIKKLEEMTEELDLQIHVYGDNYFADYRSQLSGVHAMFTAYGRSFQAHFFSLPERGTDVLNHFTGKTYMDGYTLLQQRIEALEQKRNTVEIWVREEDRKRNQRNEKIEDKKNEQRDRAEQSLNKLINTFKCPISGDGQLKQLTGQDGLYHKYLSYNAQIDKETEYQERELEDPDKVGTDSFDFIDIIQNALLNFRDEVYVNEYALTKFNYRTMLPPDAKDSSVINQQSFTKALPHAHTLYNQEVEYILYGLSTCEKNLGAAYGEIFLVRMAVNLAEALASPNKQAALLVSPWLLFLWAVAEAAIEAWQEMGDLIAGKEVPLSDKWARAVTFNYKDYLRIFLLLHSQDTKMMSRMQALIELNTGKDLINKPVYTRTFMTFELEPVFFTAVLPILGRSSEEGEIVITHEIYESY</sequence>
<gene>
    <name evidence="3" type="ORF">ACFSUC_15900</name>
</gene>
<keyword evidence="1" id="KW-0175">Coiled coil</keyword>
<keyword evidence="2" id="KW-0812">Transmembrane</keyword>
<feature type="transmembrane region" description="Helical" evidence="2">
    <location>
        <begin position="12"/>
        <end position="30"/>
    </location>
</feature>
<reference evidence="4" key="1">
    <citation type="journal article" date="2019" name="Int. J. Syst. Evol. Microbiol.">
        <title>The Global Catalogue of Microorganisms (GCM) 10K type strain sequencing project: providing services to taxonomists for standard genome sequencing and annotation.</title>
        <authorList>
            <consortium name="The Broad Institute Genomics Platform"/>
            <consortium name="The Broad Institute Genome Sequencing Center for Infectious Disease"/>
            <person name="Wu L."/>
            <person name="Ma J."/>
        </authorList>
    </citation>
    <scope>NUCLEOTIDE SEQUENCE [LARGE SCALE GENOMIC DNA]</scope>
    <source>
        <strain evidence="4">KCTC 33676</strain>
    </source>
</reference>
<keyword evidence="2" id="KW-1133">Transmembrane helix</keyword>
<name>A0ABW5RE25_9BACL</name>
<organism evidence="3 4">
    <name type="scientific">Marinicrinis sediminis</name>
    <dbReference type="NCBI Taxonomy" id="1652465"/>
    <lineage>
        <taxon>Bacteria</taxon>
        <taxon>Bacillati</taxon>
        <taxon>Bacillota</taxon>
        <taxon>Bacilli</taxon>
        <taxon>Bacillales</taxon>
        <taxon>Paenibacillaceae</taxon>
    </lineage>
</organism>
<accession>A0ABW5RE25</accession>
<comment type="caution">
    <text evidence="3">The sequence shown here is derived from an EMBL/GenBank/DDBJ whole genome shotgun (WGS) entry which is preliminary data.</text>
</comment>
<dbReference type="Pfam" id="PF18960">
    <property type="entry name" value="DUF5702"/>
    <property type="match status" value="1"/>
</dbReference>
<dbReference type="Proteomes" id="UP001597497">
    <property type="component" value="Unassembled WGS sequence"/>
</dbReference>
<keyword evidence="2" id="KW-0472">Membrane</keyword>